<dbReference type="Pfam" id="PF00593">
    <property type="entry name" value="TonB_dep_Rec_b-barrel"/>
    <property type="match status" value="1"/>
</dbReference>
<dbReference type="InterPro" id="IPR036942">
    <property type="entry name" value="Beta-barrel_TonB_sf"/>
</dbReference>
<dbReference type="RefSeq" id="WP_282877295.1">
    <property type="nucleotide sequence ID" value="NZ_CP133164.1"/>
</dbReference>
<dbReference type="InterPro" id="IPR039426">
    <property type="entry name" value="TonB-dep_rcpt-like"/>
</dbReference>
<keyword evidence="12" id="KW-1185">Reference proteome</keyword>
<keyword evidence="2 8" id="KW-0813">Transport</keyword>
<evidence type="ECO:0000313" key="12">
    <source>
        <dbReference type="Proteomes" id="UP001237292"/>
    </source>
</evidence>
<evidence type="ECO:0000256" key="2">
    <source>
        <dbReference type="ARBA" id="ARBA00022448"/>
    </source>
</evidence>
<evidence type="ECO:0000259" key="10">
    <source>
        <dbReference type="Pfam" id="PF00593"/>
    </source>
</evidence>
<dbReference type="InterPro" id="IPR000531">
    <property type="entry name" value="Beta-barrel_TonB"/>
</dbReference>
<dbReference type="SUPFAM" id="SSF56935">
    <property type="entry name" value="Porins"/>
    <property type="match status" value="1"/>
</dbReference>
<organism evidence="11 12">
    <name type="scientific">Pseudomonas piscis</name>
    <dbReference type="NCBI Taxonomy" id="2614538"/>
    <lineage>
        <taxon>Bacteria</taxon>
        <taxon>Pseudomonadati</taxon>
        <taxon>Pseudomonadota</taxon>
        <taxon>Gammaproteobacteria</taxon>
        <taxon>Pseudomonadales</taxon>
        <taxon>Pseudomonadaceae</taxon>
        <taxon>Pseudomonas</taxon>
    </lineage>
</organism>
<gene>
    <name evidence="11" type="ORF">QL104_24280</name>
</gene>
<proteinExistence type="inferred from homology"/>
<dbReference type="PROSITE" id="PS52016">
    <property type="entry name" value="TONB_DEPENDENT_REC_3"/>
    <property type="match status" value="1"/>
</dbReference>
<reference evidence="11 12" key="1">
    <citation type="journal article" date="2023" name="Access Microbiol">
        <title>The genome of a steinernematid-associated Pseudomonas piscis bacterium encodes the biosynthesis of insect toxins.</title>
        <authorList>
            <person name="Awori R.M."/>
            <person name="Hendre P."/>
            <person name="Amugune N.O."/>
        </authorList>
    </citation>
    <scope>NUCLEOTIDE SEQUENCE [LARGE SCALE GENOMIC DNA]</scope>
    <source>
        <strain evidence="11 12">75</strain>
    </source>
</reference>
<name>A0ABY9NDE5_9PSED</name>
<dbReference type="PANTHER" id="PTHR32552">
    <property type="entry name" value="FERRICHROME IRON RECEPTOR-RELATED"/>
    <property type="match status" value="1"/>
</dbReference>
<dbReference type="Gene3D" id="2.40.170.20">
    <property type="entry name" value="TonB-dependent receptor, beta-barrel domain"/>
    <property type="match status" value="1"/>
</dbReference>
<evidence type="ECO:0000256" key="8">
    <source>
        <dbReference type="PROSITE-ProRule" id="PRU01360"/>
    </source>
</evidence>
<comment type="similarity">
    <text evidence="8">Belongs to the TonB-dependent receptor family.</text>
</comment>
<dbReference type="Proteomes" id="UP001237292">
    <property type="component" value="Chromosome"/>
</dbReference>
<evidence type="ECO:0000256" key="5">
    <source>
        <dbReference type="ARBA" id="ARBA00023077"/>
    </source>
</evidence>
<protein>
    <submittedName>
        <fullName evidence="11">TonB-dependent receptor</fullName>
    </submittedName>
</protein>
<dbReference type="InterPro" id="IPR010917">
    <property type="entry name" value="TonB_rcpt_CS"/>
</dbReference>
<feature type="domain" description="TonB-dependent receptor-like beta-barrel" evidence="10">
    <location>
        <begin position="28"/>
        <end position="145"/>
    </location>
</feature>
<evidence type="ECO:0000256" key="3">
    <source>
        <dbReference type="ARBA" id="ARBA00022452"/>
    </source>
</evidence>
<keyword evidence="11" id="KW-0675">Receptor</keyword>
<evidence type="ECO:0000313" key="11">
    <source>
        <dbReference type="EMBL" id="WMN16440.1"/>
    </source>
</evidence>
<keyword evidence="3 8" id="KW-1134">Transmembrane beta strand</keyword>
<feature type="short sequence motif" description="TonB C-terminal box" evidence="9">
    <location>
        <begin position="159"/>
        <end position="176"/>
    </location>
</feature>
<accession>A0ABY9NDE5</accession>
<dbReference type="EMBL" id="CP133164">
    <property type="protein sequence ID" value="WMN16440.1"/>
    <property type="molecule type" value="Genomic_DNA"/>
</dbReference>
<dbReference type="PANTHER" id="PTHR32552:SF74">
    <property type="entry name" value="HYDROXAMATE SIDEROPHORE RECEPTOR FHUE"/>
    <property type="match status" value="1"/>
</dbReference>
<keyword evidence="7 8" id="KW-0998">Cell outer membrane</keyword>
<dbReference type="PROSITE" id="PS01156">
    <property type="entry name" value="TONB_DEPENDENT_REC_2"/>
    <property type="match status" value="1"/>
</dbReference>
<comment type="subcellular location">
    <subcellularLocation>
        <location evidence="1 8">Cell outer membrane</location>
        <topology evidence="1 8">Multi-pass membrane protein</topology>
    </subcellularLocation>
</comment>
<evidence type="ECO:0000256" key="6">
    <source>
        <dbReference type="ARBA" id="ARBA00023136"/>
    </source>
</evidence>
<evidence type="ECO:0000256" key="7">
    <source>
        <dbReference type="ARBA" id="ARBA00023237"/>
    </source>
</evidence>
<evidence type="ECO:0000256" key="9">
    <source>
        <dbReference type="PROSITE-ProRule" id="PRU10144"/>
    </source>
</evidence>
<evidence type="ECO:0000256" key="1">
    <source>
        <dbReference type="ARBA" id="ARBA00004571"/>
    </source>
</evidence>
<keyword evidence="4 8" id="KW-0812">Transmembrane</keyword>
<keyword evidence="6 8" id="KW-0472">Membrane</keyword>
<sequence length="176" mass="19858">MLDRQPRTVLVLAAYRTSPSLPRCLGVSTRGFEVEVSVELMPDWNMHGGYTYRHSEDQDGNKVGTTQPEQILRVVTTYRLPGAFNRMTVGGNISWQSKIYYDTSLGFGANAIDAHFEQKPYTRLGLMAAYDFTDKLRGTFNLNNLTGRKYCSGMGSYTSTFYGEPRNLMASVKYSF</sequence>
<keyword evidence="5" id="KW-0798">TonB box</keyword>
<evidence type="ECO:0000256" key="4">
    <source>
        <dbReference type="ARBA" id="ARBA00022692"/>
    </source>
</evidence>